<dbReference type="PANTHER" id="PTHR21666">
    <property type="entry name" value="PEPTIDASE-RELATED"/>
    <property type="match status" value="1"/>
</dbReference>
<dbReference type="EMBL" id="JBHUIR010000034">
    <property type="protein sequence ID" value="MFD2260140.1"/>
    <property type="molecule type" value="Genomic_DNA"/>
</dbReference>
<dbReference type="Pfam" id="PF01551">
    <property type="entry name" value="Peptidase_M23"/>
    <property type="match status" value="1"/>
</dbReference>
<gene>
    <name evidence="10" type="ORF">ACFSMZ_10225</name>
</gene>
<keyword evidence="3" id="KW-0479">Metal-binding</keyword>
<evidence type="ECO:0000256" key="2">
    <source>
        <dbReference type="ARBA" id="ARBA00022670"/>
    </source>
</evidence>
<evidence type="ECO:0000256" key="3">
    <source>
        <dbReference type="ARBA" id="ARBA00022723"/>
    </source>
</evidence>
<evidence type="ECO:0000256" key="8">
    <source>
        <dbReference type="SAM" id="Phobius"/>
    </source>
</evidence>
<evidence type="ECO:0000256" key="5">
    <source>
        <dbReference type="ARBA" id="ARBA00022833"/>
    </source>
</evidence>
<dbReference type="RefSeq" id="WP_345100534.1">
    <property type="nucleotide sequence ID" value="NZ_BAABGS010000075.1"/>
</dbReference>
<evidence type="ECO:0000256" key="7">
    <source>
        <dbReference type="SAM" id="MobiDB-lite"/>
    </source>
</evidence>
<evidence type="ECO:0000256" key="1">
    <source>
        <dbReference type="ARBA" id="ARBA00001947"/>
    </source>
</evidence>
<sequence>MSNARSKQNRSAKPPFLIILARGEKIRHITLKPRQVRWLSALVVLGMLGNLGAASYLILRDDILSTLRAPRLYQYEDKIAELRGRMLELGTQTTLEQSDVHEKVRELLERQQLIAERQDRLEPLFDRKRRPAAQPARQTVPIPRPRPSTRTAQVPAEPKDPPINASAFAPEMRPQIQWPLRMDVPAIPEEPDGKDGLPDSPVNALKHSLLEAEQKQLAQIDTLTRHVYQTAETLEELLESIGIAPATPAGGPLTVTTGLTPFEYQLQELDEALANLDRLRVFAGSIPLINPLPGARVTSRFGKRKDPFHKQVAFHSGVDFRAKRGDLVRAANGGRVIKAGWHGGYGRMVEIDHGSGITTRYAHLQEILVSEGETVPAAAPIGHAGNSGRSTGPHLHYEIRRNGEPLNPMQFIQVGRQLAQLLY</sequence>
<feature type="transmembrane region" description="Helical" evidence="8">
    <location>
        <begin position="36"/>
        <end position="59"/>
    </location>
</feature>
<reference evidence="11" key="1">
    <citation type="journal article" date="2019" name="Int. J. Syst. Evol. Microbiol.">
        <title>The Global Catalogue of Microorganisms (GCM) 10K type strain sequencing project: providing services to taxonomists for standard genome sequencing and annotation.</title>
        <authorList>
            <consortium name="The Broad Institute Genomics Platform"/>
            <consortium name="The Broad Institute Genome Sequencing Center for Infectious Disease"/>
            <person name="Wu L."/>
            <person name="Ma J."/>
        </authorList>
    </citation>
    <scope>NUCLEOTIDE SEQUENCE [LARGE SCALE GENOMIC DNA]</scope>
    <source>
        <strain evidence="11">KCTC 23707</strain>
    </source>
</reference>
<dbReference type="InterPro" id="IPR016047">
    <property type="entry name" value="M23ase_b-sheet_dom"/>
</dbReference>
<keyword evidence="2" id="KW-0645">Protease</keyword>
<dbReference type="SUPFAM" id="SSF51261">
    <property type="entry name" value="Duplicated hybrid motif"/>
    <property type="match status" value="1"/>
</dbReference>
<evidence type="ECO:0000313" key="10">
    <source>
        <dbReference type="EMBL" id="MFD2260140.1"/>
    </source>
</evidence>
<comment type="cofactor">
    <cofactor evidence="1">
        <name>Zn(2+)</name>
        <dbReference type="ChEBI" id="CHEBI:29105"/>
    </cofactor>
</comment>
<dbReference type="InterPro" id="IPR011055">
    <property type="entry name" value="Dup_hybrid_motif"/>
</dbReference>
<dbReference type="GO" id="GO:0016787">
    <property type="term" value="F:hydrolase activity"/>
    <property type="evidence" value="ECO:0007669"/>
    <property type="project" value="UniProtKB-KW"/>
</dbReference>
<evidence type="ECO:0000256" key="4">
    <source>
        <dbReference type="ARBA" id="ARBA00022801"/>
    </source>
</evidence>
<protein>
    <submittedName>
        <fullName evidence="10">M23 family metallopeptidase</fullName>
        <ecNumber evidence="10">3.4.24.-</ecNumber>
    </submittedName>
</protein>
<keyword evidence="8" id="KW-1133">Transmembrane helix</keyword>
<feature type="region of interest" description="Disordered" evidence="7">
    <location>
        <begin position="126"/>
        <end position="167"/>
    </location>
</feature>
<keyword evidence="11" id="KW-1185">Reference proteome</keyword>
<feature type="domain" description="M23ase beta-sheet core" evidence="9">
    <location>
        <begin position="314"/>
        <end position="408"/>
    </location>
</feature>
<keyword evidence="8" id="KW-0812">Transmembrane</keyword>
<dbReference type="PANTHER" id="PTHR21666:SF288">
    <property type="entry name" value="CELL DIVISION PROTEIN YTFB"/>
    <property type="match status" value="1"/>
</dbReference>
<keyword evidence="4 10" id="KW-0378">Hydrolase</keyword>
<organism evidence="10 11">
    <name type="scientific">Chelativorans composti</name>
    <dbReference type="NCBI Taxonomy" id="768533"/>
    <lineage>
        <taxon>Bacteria</taxon>
        <taxon>Pseudomonadati</taxon>
        <taxon>Pseudomonadota</taxon>
        <taxon>Alphaproteobacteria</taxon>
        <taxon>Hyphomicrobiales</taxon>
        <taxon>Phyllobacteriaceae</taxon>
        <taxon>Chelativorans</taxon>
    </lineage>
</organism>
<name>A0ABW5DLG1_9HYPH</name>
<evidence type="ECO:0000259" key="9">
    <source>
        <dbReference type="Pfam" id="PF01551"/>
    </source>
</evidence>
<dbReference type="EC" id="3.4.24.-" evidence="10"/>
<dbReference type="Gene3D" id="2.70.70.10">
    <property type="entry name" value="Glucose Permease (Domain IIA)"/>
    <property type="match status" value="1"/>
</dbReference>
<dbReference type="CDD" id="cd12797">
    <property type="entry name" value="M23_peptidase"/>
    <property type="match status" value="1"/>
</dbReference>
<evidence type="ECO:0000256" key="6">
    <source>
        <dbReference type="ARBA" id="ARBA00023049"/>
    </source>
</evidence>
<keyword evidence="8" id="KW-0472">Membrane</keyword>
<dbReference type="Proteomes" id="UP001597373">
    <property type="component" value="Unassembled WGS sequence"/>
</dbReference>
<keyword evidence="5" id="KW-0862">Zinc</keyword>
<keyword evidence="6" id="KW-0482">Metalloprotease</keyword>
<comment type="caution">
    <text evidence="10">The sequence shown here is derived from an EMBL/GenBank/DDBJ whole genome shotgun (WGS) entry which is preliminary data.</text>
</comment>
<evidence type="ECO:0000313" key="11">
    <source>
        <dbReference type="Proteomes" id="UP001597373"/>
    </source>
</evidence>
<proteinExistence type="predicted"/>
<dbReference type="InterPro" id="IPR050570">
    <property type="entry name" value="Cell_wall_metabolism_enzyme"/>
</dbReference>
<accession>A0ABW5DLG1</accession>